<evidence type="ECO:0000256" key="1">
    <source>
        <dbReference type="ARBA" id="ARBA00022649"/>
    </source>
</evidence>
<evidence type="ECO:0000313" key="2">
    <source>
        <dbReference type="EMBL" id="MDJ1650216.1"/>
    </source>
</evidence>
<keyword evidence="1" id="KW-1277">Toxin-antitoxin system</keyword>
<accession>A0ABT7DL12</accession>
<dbReference type="InterPro" id="IPR035093">
    <property type="entry name" value="RelE/ParE_toxin_dom_sf"/>
</dbReference>
<reference evidence="2 3" key="1">
    <citation type="submission" date="2023-05" db="EMBL/GenBank/DDBJ databases">
        <title>Gordonibacter KGMB12511T sp. nov., isolated from faeces of healthy Korean.</title>
        <authorList>
            <person name="Kim H.S."/>
            <person name="Kim J.-S."/>
            <person name="Suh M.K."/>
            <person name="Eom M.K."/>
            <person name="Do H.E."/>
            <person name="Lee J.-S."/>
        </authorList>
    </citation>
    <scope>NUCLEOTIDE SEQUENCE [LARGE SCALE GENOMIC DNA]</scope>
    <source>
        <strain evidence="2 3">KGMB12511</strain>
    </source>
</reference>
<sequence length="111" mass="12742">MSLSVRRASVMACELVFSRSAERDRDRIVEYLLYDVKSPQAAGHFLDELDEALDLVCSNPALFAVSREPRLARLGYRPCLFMKHIALYKHEDGVVKVARIFHQSQDYARLV</sequence>
<protein>
    <submittedName>
        <fullName evidence="2">Type II toxin-antitoxin system RelE/ParE family toxin</fullName>
    </submittedName>
</protein>
<dbReference type="RefSeq" id="WP_283831568.1">
    <property type="nucleotide sequence ID" value="NZ_JASJEU010000012.1"/>
</dbReference>
<dbReference type="InterPro" id="IPR007712">
    <property type="entry name" value="RelE/ParE_toxin"/>
</dbReference>
<gene>
    <name evidence="2" type="ORF">QNJ86_05350</name>
</gene>
<dbReference type="Pfam" id="PF05016">
    <property type="entry name" value="ParE_toxin"/>
    <property type="match status" value="1"/>
</dbReference>
<keyword evidence="3" id="KW-1185">Reference proteome</keyword>
<evidence type="ECO:0000313" key="3">
    <source>
        <dbReference type="Proteomes" id="UP001232750"/>
    </source>
</evidence>
<name>A0ABT7DL12_9ACTN</name>
<dbReference type="Gene3D" id="3.30.2310.20">
    <property type="entry name" value="RelE-like"/>
    <property type="match status" value="1"/>
</dbReference>
<proteinExistence type="predicted"/>
<dbReference type="Proteomes" id="UP001232750">
    <property type="component" value="Unassembled WGS sequence"/>
</dbReference>
<comment type="caution">
    <text evidence="2">The sequence shown here is derived from an EMBL/GenBank/DDBJ whole genome shotgun (WGS) entry which is preliminary data.</text>
</comment>
<organism evidence="2 3">
    <name type="scientific">Gordonibacter faecis</name>
    <dbReference type="NCBI Taxonomy" id="3047475"/>
    <lineage>
        <taxon>Bacteria</taxon>
        <taxon>Bacillati</taxon>
        <taxon>Actinomycetota</taxon>
        <taxon>Coriobacteriia</taxon>
        <taxon>Eggerthellales</taxon>
        <taxon>Eggerthellaceae</taxon>
        <taxon>Gordonibacter</taxon>
    </lineage>
</organism>
<dbReference type="EMBL" id="JASJEU010000012">
    <property type="protein sequence ID" value="MDJ1650216.1"/>
    <property type="molecule type" value="Genomic_DNA"/>
</dbReference>